<dbReference type="AlphaFoldDB" id="A0A382BEA6"/>
<evidence type="ECO:0000259" key="6">
    <source>
        <dbReference type="Pfam" id="PF08240"/>
    </source>
</evidence>
<comment type="similarity">
    <text evidence="2">Belongs to the zinc-containing alcohol dehydrogenase family.</text>
</comment>
<sequence length="139" mass="14799">VRTAKSLISIGTERSVIDLGRKSLAGKAAARPDLVRRAWEKAKKEGLLKTYQEAMGRLDTPTPLGYSCAGVVEECGLAATEFSPGDRVACIGQGFASHAEFVSIPINLACRIPEDVPEEEATFGMLGIIALHGIRCADL</sequence>
<dbReference type="SUPFAM" id="SSF50129">
    <property type="entry name" value="GroES-like"/>
    <property type="match status" value="1"/>
</dbReference>
<dbReference type="InterPro" id="IPR013154">
    <property type="entry name" value="ADH-like_N"/>
</dbReference>
<dbReference type="PANTHER" id="PTHR43350">
    <property type="entry name" value="NAD-DEPENDENT ALCOHOL DEHYDROGENASE"/>
    <property type="match status" value="1"/>
</dbReference>
<dbReference type="PANTHER" id="PTHR43350:SF19">
    <property type="entry name" value="D-GULOSIDE 3-DEHYDROGENASE"/>
    <property type="match status" value="1"/>
</dbReference>
<dbReference type="GO" id="GO:0046872">
    <property type="term" value="F:metal ion binding"/>
    <property type="evidence" value="ECO:0007669"/>
    <property type="project" value="UniProtKB-KW"/>
</dbReference>
<keyword evidence="3" id="KW-0479">Metal-binding</keyword>
<proteinExistence type="inferred from homology"/>
<evidence type="ECO:0000256" key="4">
    <source>
        <dbReference type="ARBA" id="ARBA00022833"/>
    </source>
</evidence>
<dbReference type="EMBL" id="UINC01029323">
    <property type="protein sequence ID" value="SVB11841.1"/>
    <property type="molecule type" value="Genomic_DNA"/>
</dbReference>
<feature type="non-terminal residue" evidence="7">
    <location>
        <position position="139"/>
    </location>
</feature>
<evidence type="ECO:0000256" key="2">
    <source>
        <dbReference type="ARBA" id="ARBA00008072"/>
    </source>
</evidence>
<reference evidence="7" key="1">
    <citation type="submission" date="2018-05" db="EMBL/GenBank/DDBJ databases">
        <authorList>
            <person name="Lanie J.A."/>
            <person name="Ng W.-L."/>
            <person name="Kazmierczak K.M."/>
            <person name="Andrzejewski T.M."/>
            <person name="Davidsen T.M."/>
            <person name="Wayne K.J."/>
            <person name="Tettelin H."/>
            <person name="Glass J.I."/>
            <person name="Rusch D."/>
            <person name="Podicherti R."/>
            <person name="Tsui H.-C.T."/>
            <person name="Winkler M.E."/>
        </authorList>
    </citation>
    <scope>NUCLEOTIDE SEQUENCE</scope>
</reference>
<feature type="domain" description="Alcohol dehydrogenase-like N-terminal" evidence="6">
    <location>
        <begin position="50"/>
        <end position="109"/>
    </location>
</feature>
<keyword evidence="5" id="KW-0560">Oxidoreductase</keyword>
<gene>
    <name evidence="7" type="ORF">METZ01_LOCUS164695</name>
</gene>
<protein>
    <recommendedName>
        <fullName evidence="6">Alcohol dehydrogenase-like N-terminal domain-containing protein</fullName>
    </recommendedName>
</protein>
<dbReference type="InterPro" id="IPR011032">
    <property type="entry name" value="GroES-like_sf"/>
</dbReference>
<evidence type="ECO:0000256" key="3">
    <source>
        <dbReference type="ARBA" id="ARBA00022723"/>
    </source>
</evidence>
<dbReference type="Pfam" id="PF08240">
    <property type="entry name" value="ADH_N"/>
    <property type="match status" value="1"/>
</dbReference>
<dbReference type="GO" id="GO:0016491">
    <property type="term" value="F:oxidoreductase activity"/>
    <property type="evidence" value="ECO:0007669"/>
    <property type="project" value="UniProtKB-KW"/>
</dbReference>
<dbReference type="Gene3D" id="3.90.180.10">
    <property type="entry name" value="Medium-chain alcohol dehydrogenases, catalytic domain"/>
    <property type="match status" value="1"/>
</dbReference>
<accession>A0A382BEA6</accession>
<name>A0A382BEA6_9ZZZZ</name>
<evidence type="ECO:0000256" key="5">
    <source>
        <dbReference type="ARBA" id="ARBA00023002"/>
    </source>
</evidence>
<evidence type="ECO:0000256" key="1">
    <source>
        <dbReference type="ARBA" id="ARBA00001947"/>
    </source>
</evidence>
<feature type="non-terminal residue" evidence="7">
    <location>
        <position position="1"/>
    </location>
</feature>
<keyword evidence="4" id="KW-0862">Zinc</keyword>
<organism evidence="7">
    <name type="scientific">marine metagenome</name>
    <dbReference type="NCBI Taxonomy" id="408172"/>
    <lineage>
        <taxon>unclassified sequences</taxon>
        <taxon>metagenomes</taxon>
        <taxon>ecological metagenomes</taxon>
    </lineage>
</organism>
<evidence type="ECO:0000313" key="7">
    <source>
        <dbReference type="EMBL" id="SVB11841.1"/>
    </source>
</evidence>
<comment type="cofactor">
    <cofactor evidence="1">
        <name>Zn(2+)</name>
        <dbReference type="ChEBI" id="CHEBI:29105"/>
    </cofactor>
</comment>